<gene>
    <name evidence="1" type="ORF">RND71_039746</name>
</gene>
<keyword evidence="2" id="KW-1185">Reference proteome</keyword>
<proteinExistence type="predicted"/>
<evidence type="ECO:0000313" key="1">
    <source>
        <dbReference type="EMBL" id="KAK4341245.1"/>
    </source>
</evidence>
<reference evidence="1" key="1">
    <citation type="submission" date="2023-12" db="EMBL/GenBank/DDBJ databases">
        <title>Genome assembly of Anisodus tanguticus.</title>
        <authorList>
            <person name="Wang Y.-J."/>
        </authorList>
    </citation>
    <scope>NUCLEOTIDE SEQUENCE</scope>
    <source>
        <strain evidence="1">KB-2021</strain>
        <tissue evidence="1">Leaf</tissue>
    </source>
</reference>
<accession>A0AAE1UY25</accession>
<evidence type="ECO:0000313" key="2">
    <source>
        <dbReference type="Proteomes" id="UP001291623"/>
    </source>
</evidence>
<name>A0AAE1UY25_9SOLA</name>
<comment type="caution">
    <text evidence="1">The sequence shown here is derived from an EMBL/GenBank/DDBJ whole genome shotgun (WGS) entry which is preliminary data.</text>
</comment>
<organism evidence="1 2">
    <name type="scientific">Anisodus tanguticus</name>
    <dbReference type="NCBI Taxonomy" id="243964"/>
    <lineage>
        <taxon>Eukaryota</taxon>
        <taxon>Viridiplantae</taxon>
        <taxon>Streptophyta</taxon>
        <taxon>Embryophyta</taxon>
        <taxon>Tracheophyta</taxon>
        <taxon>Spermatophyta</taxon>
        <taxon>Magnoliopsida</taxon>
        <taxon>eudicotyledons</taxon>
        <taxon>Gunneridae</taxon>
        <taxon>Pentapetalae</taxon>
        <taxon>asterids</taxon>
        <taxon>lamiids</taxon>
        <taxon>Solanales</taxon>
        <taxon>Solanaceae</taxon>
        <taxon>Solanoideae</taxon>
        <taxon>Hyoscyameae</taxon>
        <taxon>Anisodus</taxon>
    </lineage>
</organism>
<dbReference type="AlphaFoldDB" id="A0AAE1UY25"/>
<dbReference type="Proteomes" id="UP001291623">
    <property type="component" value="Unassembled WGS sequence"/>
</dbReference>
<dbReference type="EMBL" id="JAVYJV010000022">
    <property type="protein sequence ID" value="KAK4341245.1"/>
    <property type="molecule type" value="Genomic_DNA"/>
</dbReference>
<sequence>MENGKSIIVKEFNRPQESYVSLFNRLEATEIVYTINTKESGYRGEKDMTKSCAYHPKTLGHDIEECQTFMNKVKDLIEMGQIKIELLTMNQGGSSKLRTKDGH</sequence>
<protein>
    <submittedName>
        <fullName evidence="1">Uncharacterized protein</fullName>
    </submittedName>
</protein>